<dbReference type="Proteomes" id="UP000016931">
    <property type="component" value="Unassembled WGS sequence"/>
</dbReference>
<accession>M3CQ06</accession>
<dbReference type="GeneID" id="27899011"/>
<dbReference type="InterPro" id="IPR029058">
    <property type="entry name" value="AB_hydrolase_fold"/>
</dbReference>
<keyword evidence="1" id="KW-0472">Membrane</keyword>
<gene>
    <name evidence="3" type="ORF">SEPMUDRAFT_124013</name>
</gene>
<dbReference type="eggNOG" id="ENOG502QW6Q">
    <property type="taxonomic scope" value="Eukaryota"/>
</dbReference>
<evidence type="ECO:0000313" key="3">
    <source>
        <dbReference type="EMBL" id="EMF15803.1"/>
    </source>
</evidence>
<dbReference type="Gene3D" id="3.40.50.1820">
    <property type="entry name" value="alpha/beta hydrolase"/>
    <property type="match status" value="1"/>
</dbReference>
<keyword evidence="4" id="KW-1185">Reference proteome</keyword>
<protein>
    <recommendedName>
        <fullName evidence="2">AB hydrolase-1 domain-containing protein</fullName>
    </recommendedName>
</protein>
<evidence type="ECO:0000313" key="4">
    <source>
        <dbReference type="Proteomes" id="UP000016931"/>
    </source>
</evidence>
<name>M3CQ06_SPHMS</name>
<dbReference type="RefSeq" id="XP_016763924.1">
    <property type="nucleotide sequence ID" value="XM_016901874.1"/>
</dbReference>
<evidence type="ECO:0000256" key="1">
    <source>
        <dbReference type="SAM" id="Phobius"/>
    </source>
</evidence>
<organism evidence="3 4">
    <name type="scientific">Sphaerulina musiva (strain SO2202)</name>
    <name type="common">Poplar stem canker fungus</name>
    <name type="synonym">Septoria musiva</name>
    <dbReference type="NCBI Taxonomy" id="692275"/>
    <lineage>
        <taxon>Eukaryota</taxon>
        <taxon>Fungi</taxon>
        <taxon>Dikarya</taxon>
        <taxon>Ascomycota</taxon>
        <taxon>Pezizomycotina</taxon>
        <taxon>Dothideomycetes</taxon>
        <taxon>Dothideomycetidae</taxon>
        <taxon>Mycosphaerellales</taxon>
        <taxon>Mycosphaerellaceae</taxon>
        <taxon>Sphaerulina</taxon>
    </lineage>
</organism>
<feature type="domain" description="AB hydrolase-1" evidence="2">
    <location>
        <begin position="257"/>
        <end position="398"/>
    </location>
</feature>
<dbReference type="InterPro" id="IPR000073">
    <property type="entry name" value="AB_hydrolase_1"/>
</dbReference>
<keyword evidence="1" id="KW-1133">Transmembrane helix</keyword>
<dbReference type="PANTHER" id="PTHR37471:SF1">
    <property type="entry name" value="AB HYDROLASE-1 DOMAIN-CONTAINING PROTEIN"/>
    <property type="match status" value="1"/>
</dbReference>
<dbReference type="AlphaFoldDB" id="M3CQ06"/>
<sequence length="514" mass="59081">MINSSPAEYVFIRICIVGLGAIAPLSVVCTVYSLLVPFLGNDWAFPAIPLPLRIYFAVETSFWLVVQLPLYRIVQNKADHPPILSEPDRHQLFERITKDVSATELERHLSWWCRCAKSDDIGREAIKDWLAWAFFEGRLHVKGAEDELEEYTTRFEQLLGKTFAHGYGKANPVRLTLDKIELHGYRSLTWYFCVGFVDFLTFVRLCRDGYHHHRLPVKSFLGLFPFRPVALTARHTTPARHLTYWHRPHTAKNRLPVVFIHGIGIGLYPYVNFLDDLIQHIEDGHHDPADGHVGILALEIMPVSFRLTHSALSKEEMCKEINTILERHGWDNCVLIGHSYGTVIATHVLHDQVLQPKIASVLLIDPVCFLLHNPDVAYNFTVRKPTHANEWQLWYFASQDPGVAHTLGRRFFWSENVLWLDDLLPLMKTTGLRVTVSLAGRDLIVDTEAVGRYLVGGKPAKYGTFEEDWKFKEWKGEGLEVIWNEDQDHAQVFDSKSKRAKLVAVVRKYCEITR</sequence>
<dbReference type="SUPFAM" id="SSF53474">
    <property type="entry name" value="alpha/beta-Hydrolases"/>
    <property type="match status" value="1"/>
</dbReference>
<evidence type="ECO:0000259" key="2">
    <source>
        <dbReference type="Pfam" id="PF00561"/>
    </source>
</evidence>
<dbReference type="Pfam" id="PF00561">
    <property type="entry name" value="Abhydrolase_1"/>
    <property type="match status" value="1"/>
</dbReference>
<dbReference type="EMBL" id="KB456261">
    <property type="protein sequence ID" value="EMF15803.1"/>
    <property type="molecule type" value="Genomic_DNA"/>
</dbReference>
<dbReference type="OrthoDB" id="6431331at2759"/>
<feature type="transmembrane region" description="Helical" evidence="1">
    <location>
        <begin position="12"/>
        <end position="34"/>
    </location>
</feature>
<dbReference type="OMA" id="YLRWWFL"/>
<dbReference type="HOGENOM" id="CLU_027502_2_0_1"/>
<proteinExistence type="predicted"/>
<dbReference type="STRING" id="692275.M3CQ06"/>
<dbReference type="PANTHER" id="PTHR37471">
    <property type="entry name" value="UNNAMED PRODUCT"/>
    <property type="match status" value="1"/>
</dbReference>
<keyword evidence="1" id="KW-0812">Transmembrane</keyword>
<reference evidence="3 4" key="1">
    <citation type="journal article" date="2012" name="PLoS Pathog.">
        <title>Diverse lifestyles and strategies of plant pathogenesis encoded in the genomes of eighteen Dothideomycetes fungi.</title>
        <authorList>
            <person name="Ohm R.A."/>
            <person name="Feau N."/>
            <person name="Henrissat B."/>
            <person name="Schoch C.L."/>
            <person name="Horwitz B.A."/>
            <person name="Barry K.W."/>
            <person name="Condon B.J."/>
            <person name="Copeland A.C."/>
            <person name="Dhillon B."/>
            <person name="Glaser F."/>
            <person name="Hesse C.N."/>
            <person name="Kosti I."/>
            <person name="LaButti K."/>
            <person name="Lindquist E.A."/>
            <person name="Lucas S."/>
            <person name="Salamov A.A."/>
            <person name="Bradshaw R.E."/>
            <person name="Ciuffetti L."/>
            <person name="Hamelin R.C."/>
            <person name="Kema G.H.J."/>
            <person name="Lawrence C."/>
            <person name="Scott J.A."/>
            <person name="Spatafora J.W."/>
            <person name="Turgeon B.G."/>
            <person name="de Wit P.J.G.M."/>
            <person name="Zhong S."/>
            <person name="Goodwin S.B."/>
            <person name="Grigoriev I.V."/>
        </authorList>
    </citation>
    <scope>NUCLEOTIDE SEQUENCE [LARGE SCALE GENOMIC DNA]</scope>
    <source>
        <strain evidence="3 4">SO2202</strain>
    </source>
</reference>